<feature type="region of interest" description="Disordered" evidence="8">
    <location>
        <begin position="38"/>
        <end position="58"/>
    </location>
</feature>
<dbReference type="PRINTS" id="PR00724">
    <property type="entry name" value="CRBOXYPTASEC"/>
</dbReference>
<dbReference type="InterPro" id="IPR001563">
    <property type="entry name" value="Peptidase_S10"/>
</dbReference>
<dbReference type="GO" id="GO:0004185">
    <property type="term" value="F:serine-type carboxypeptidase activity"/>
    <property type="evidence" value="ECO:0007669"/>
    <property type="project" value="UniProtKB-UniRule"/>
</dbReference>
<evidence type="ECO:0000256" key="5">
    <source>
        <dbReference type="ARBA" id="ARBA00022801"/>
    </source>
</evidence>
<dbReference type="Pfam" id="PF00450">
    <property type="entry name" value="Peptidase_S10"/>
    <property type="match status" value="1"/>
</dbReference>
<dbReference type="SUPFAM" id="SSF53474">
    <property type="entry name" value="alpha/beta-Hydrolases"/>
    <property type="match status" value="1"/>
</dbReference>
<evidence type="ECO:0000313" key="9">
    <source>
        <dbReference type="Proteomes" id="UP000504629"/>
    </source>
</evidence>
<evidence type="ECO:0000313" key="10">
    <source>
        <dbReference type="RefSeq" id="XP_028034176.1"/>
    </source>
</evidence>
<evidence type="ECO:0000256" key="2">
    <source>
        <dbReference type="ARBA" id="ARBA00022645"/>
    </source>
</evidence>
<reference evidence="10" key="1">
    <citation type="submission" date="2025-08" db="UniProtKB">
        <authorList>
            <consortium name="RefSeq"/>
        </authorList>
    </citation>
    <scope>IDENTIFICATION</scope>
    <source>
        <tissue evidence="10">Silk gland</tissue>
    </source>
</reference>
<accession>A0A6J2JWG5</accession>
<keyword evidence="3 7" id="KW-0645">Protease</keyword>
<dbReference type="InterPro" id="IPR033124">
    <property type="entry name" value="Ser_caboxypep_his_AS"/>
</dbReference>
<name>A0A6J2JWG5_BOMMA</name>
<dbReference type="KEGG" id="bman:114246011"/>
<evidence type="ECO:0000256" key="6">
    <source>
        <dbReference type="ARBA" id="ARBA00023180"/>
    </source>
</evidence>
<keyword evidence="5 7" id="KW-0378">Hydrolase</keyword>
<feature type="signal peptide" evidence="7">
    <location>
        <begin position="1"/>
        <end position="17"/>
    </location>
</feature>
<dbReference type="Proteomes" id="UP000504629">
    <property type="component" value="Unplaced"/>
</dbReference>
<dbReference type="GeneID" id="114246011"/>
<dbReference type="PANTHER" id="PTHR11802:SF472">
    <property type="entry name" value="SERINE CARBOXYPEPTIDASE CPVL-RELATED"/>
    <property type="match status" value="1"/>
</dbReference>
<evidence type="ECO:0000256" key="1">
    <source>
        <dbReference type="ARBA" id="ARBA00009431"/>
    </source>
</evidence>
<keyword evidence="6" id="KW-0325">Glycoprotein</keyword>
<evidence type="ECO:0000256" key="7">
    <source>
        <dbReference type="RuleBase" id="RU361156"/>
    </source>
</evidence>
<protein>
    <recommendedName>
        <fullName evidence="7">Carboxypeptidase</fullName>
        <ecNumber evidence="7">3.4.16.-</ecNumber>
    </recommendedName>
</protein>
<evidence type="ECO:0000256" key="3">
    <source>
        <dbReference type="ARBA" id="ARBA00022670"/>
    </source>
</evidence>
<dbReference type="PROSITE" id="PS00560">
    <property type="entry name" value="CARBOXYPEPT_SER_HIS"/>
    <property type="match status" value="1"/>
</dbReference>
<keyword evidence="4 7" id="KW-0732">Signal</keyword>
<gene>
    <name evidence="10" type="primary">LOC114246011</name>
</gene>
<dbReference type="EC" id="3.4.16.-" evidence="7"/>
<proteinExistence type="inferred from homology"/>
<evidence type="ECO:0000256" key="4">
    <source>
        <dbReference type="ARBA" id="ARBA00022729"/>
    </source>
</evidence>
<dbReference type="Gene3D" id="3.40.50.1820">
    <property type="entry name" value="alpha/beta hydrolase"/>
    <property type="match status" value="1"/>
</dbReference>
<comment type="similarity">
    <text evidence="1 7">Belongs to the peptidase S10 family.</text>
</comment>
<evidence type="ECO:0000256" key="8">
    <source>
        <dbReference type="SAM" id="MobiDB-lite"/>
    </source>
</evidence>
<dbReference type="PANTHER" id="PTHR11802">
    <property type="entry name" value="SERINE PROTEASE FAMILY S10 SERINE CARBOXYPEPTIDASE"/>
    <property type="match status" value="1"/>
</dbReference>
<keyword evidence="9" id="KW-1185">Reference proteome</keyword>
<keyword evidence="2 7" id="KW-0121">Carboxypeptidase</keyword>
<organism evidence="9 10">
    <name type="scientific">Bombyx mandarina</name>
    <name type="common">Wild silk moth</name>
    <name type="synonym">Wild silkworm</name>
    <dbReference type="NCBI Taxonomy" id="7092"/>
    <lineage>
        <taxon>Eukaryota</taxon>
        <taxon>Metazoa</taxon>
        <taxon>Ecdysozoa</taxon>
        <taxon>Arthropoda</taxon>
        <taxon>Hexapoda</taxon>
        <taxon>Insecta</taxon>
        <taxon>Pterygota</taxon>
        <taxon>Neoptera</taxon>
        <taxon>Endopterygota</taxon>
        <taxon>Lepidoptera</taxon>
        <taxon>Glossata</taxon>
        <taxon>Ditrysia</taxon>
        <taxon>Bombycoidea</taxon>
        <taxon>Bombycidae</taxon>
        <taxon>Bombycinae</taxon>
        <taxon>Bombyx</taxon>
    </lineage>
</organism>
<dbReference type="GO" id="GO:0006508">
    <property type="term" value="P:proteolysis"/>
    <property type="evidence" value="ECO:0007669"/>
    <property type="project" value="UniProtKB-KW"/>
</dbReference>
<dbReference type="RefSeq" id="XP_028034176.1">
    <property type="nucleotide sequence ID" value="XM_028178375.1"/>
</dbReference>
<dbReference type="OrthoDB" id="443318at2759"/>
<dbReference type="InterPro" id="IPR018202">
    <property type="entry name" value="Ser_caboxypep_ser_AS"/>
</dbReference>
<feature type="chain" id="PRO_5027150225" description="Carboxypeptidase" evidence="7">
    <location>
        <begin position="18"/>
        <end position="505"/>
    </location>
</feature>
<sequence length="505" mass="57753">MKLLTCFLFVFICSVCCKVAVKDKSTKSLNSLEDSKVKELKNDENQDEETPATDTPKVDNGVALILTPYIEEGRLNEAREDSRVDRSLFFGYESYSGYFTVNKTYNSNSFFWYFPVVKKPVKKTPWVIWLQGGPGASSLTSLFNEIGPYKVTHKGNLLPYPHTWLQNHSLVFIDNPIGTGFSFTDSEDGYVHDMDTYGHHLYLTVKQLVTVYPELQTAPLYVAGESYAGKYVPALAMQLHRHKDDPDFNINLQGLIVGNAYVDPEMISHMARPFYYFGMLEKEEIRAIQPLLTALSEDIAANRSVEAKNRFMGLVSLLLYLSHQTHAYNFLEDRVVLENHEKFLNKPEIRKAIHVGDIIYTYVNITVNLKMAPDFLSSSKALYEELLESYRVLTYCGNLDQMMPCVVTSEHYRTWKWSSSDDFIKAVRNPYMFKNRLAGYHKTGGNLTELIIRGAGHMAPMDTPDQTAYFITQWTHNEPLDQPIGSTIDLKYVEEYVKKLILPTS</sequence>
<dbReference type="PROSITE" id="PS00131">
    <property type="entry name" value="CARBOXYPEPT_SER_SER"/>
    <property type="match status" value="1"/>
</dbReference>
<dbReference type="InterPro" id="IPR029058">
    <property type="entry name" value="AB_hydrolase_fold"/>
</dbReference>
<dbReference type="AlphaFoldDB" id="A0A6J2JWG5"/>